<evidence type="ECO:0000313" key="2">
    <source>
        <dbReference type="Proteomes" id="UP000198649"/>
    </source>
</evidence>
<dbReference type="RefSeq" id="WP_143099707.1">
    <property type="nucleotide sequence ID" value="NZ_BKAF01000021.1"/>
</dbReference>
<evidence type="ECO:0000313" key="1">
    <source>
        <dbReference type="EMBL" id="SFI24544.1"/>
    </source>
</evidence>
<dbReference type="AlphaFoldDB" id="A0A1I3GM78"/>
<proteinExistence type="predicted"/>
<keyword evidence="2" id="KW-1185">Reference proteome</keyword>
<protein>
    <submittedName>
        <fullName evidence="1">Uncharacterized protein</fullName>
    </submittedName>
</protein>
<organism evidence="1 2">
    <name type="scientific">Nocardioides psychrotolerans</name>
    <dbReference type="NCBI Taxonomy" id="1005945"/>
    <lineage>
        <taxon>Bacteria</taxon>
        <taxon>Bacillati</taxon>
        <taxon>Actinomycetota</taxon>
        <taxon>Actinomycetes</taxon>
        <taxon>Propionibacteriales</taxon>
        <taxon>Nocardioidaceae</taxon>
        <taxon>Nocardioides</taxon>
    </lineage>
</organism>
<name>A0A1I3GM78_9ACTN</name>
<accession>A0A1I3GM78</accession>
<reference evidence="1 2" key="1">
    <citation type="submission" date="2016-10" db="EMBL/GenBank/DDBJ databases">
        <authorList>
            <person name="de Groot N.N."/>
        </authorList>
    </citation>
    <scope>NUCLEOTIDE SEQUENCE [LARGE SCALE GENOMIC DNA]</scope>
    <source>
        <strain evidence="1 2">CGMCC 1.11156</strain>
    </source>
</reference>
<dbReference type="Proteomes" id="UP000198649">
    <property type="component" value="Unassembled WGS sequence"/>
</dbReference>
<sequence length="89" mass="9297">MRIGRIPLSGYEVVKDPVVVPGSVEGSIQVSCPDGKVVTGAGSFWGQTSVAPQTYPNSSTPTEAFIAEGINPSPNDNLLVLTVYCVESD</sequence>
<gene>
    <name evidence="1" type="ORF">SAMN05216561_106192</name>
</gene>
<dbReference type="EMBL" id="FOQG01000006">
    <property type="protein sequence ID" value="SFI24544.1"/>
    <property type="molecule type" value="Genomic_DNA"/>
</dbReference>